<organism evidence="10 11">
    <name type="scientific">Sporothrix epigloea</name>
    <dbReference type="NCBI Taxonomy" id="1892477"/>
    <lineage>
        <taxon>Eukaryota</taxon>
        <taxon>Fungi</taxon>
        <taxon>Dikarya</taxon>
        <taxon>Ascomycota</taxon>
        <taxon>Pezizomycotina</taxon>
        <taxon>Sordariomycetes</taxon>
        <taxon>Sordariomycetidae</taxon>
        <taxon>Ophiostomatales</taxon>
        <taxon>Ophiostomataceae</taxon>
        <taxon>Sporothrix</taxon>
    </lineage>
</organism>
<dbReference type="InterPro" id="IPR018328">
    <property type="entry name" value="Rad4_beta-hairpin_dom3"/>
</dbReference>
<feature type="compositionally biased region" description="Low complexity" evidence="6">
    <location>
        <begin position="19"/>
        <end position="33"/>
    </location>
</feature>
<sequence length="991" mass="108526">MVTTRRSGATSEHKAVSLRAATTQRQQQRQASARQRRDAAAATPVGAGTGVSSVYREMLIEAGVPGPVGRRGARSSFADSGASGEPPLKRIKRPGYKSDATSLVTPVRVVETVSREKEEDDMEDEDEDEDIEFEDIVIPAPVVQTRELDSEDDDDRDGDEDDDDDVNPDEGGRQFVFEDVSTSSTPSKPSGGPPMATVEEAGTLELNLTEHENKLTSPSRRGRSGKYPARARSRKPLSRAEREHRVEIHKMHLLCLMAHAARRNRWCNSPKVHEALRPLLTDKTLVYLNPGGHLSQFGQSESLKTGLQQAATMFKTRYRITQRGLRRALWAESPEQLKDYELPNDMESVLDKNDFVAAAESLQGSRDVGAQLFCALLRAAGVETRLVCSLQPLSFVSNAPTLPKSRPRGGQQPSFKQKHPIPSIYQSPPPATSCHSGDAESKTDFSSPRRRLGHPDAAAYNIPTSAASLKPRQKSSGVGAEPSTSLSKTHVVRGESAFPVYWVEVLDAAHQKWQPVDPLVTCSQWRPAKLEPPAADKNNQLSYVIGFAAEGDAKDVTRRYAKAYNAKTKRTRIDGIAEPAPTIALTTAAATASAGATTLSPTTSNMKGSKWLMRALRFYQESGETDVDQIEDIELNAIESREPMPRNVAEFQNHPIYALSRHLRRHEVLVPNATAAGTVSAGAKAPLERIYRRRDVRVAYSADRWYRLGRVVLPNEIPAKWLPKPVSRKKDLVDGDETGGRFAEEDEDDLFGDGGGTIGRPHPSPSGIPLFIPEQTEVYRAPPVRNGRIPKNKFGNIDLYVPSMVPEGGEHIADDGAARAAFLVGVDYAPALSGFDFKGKRGTAVMRGAVVAKEYAESVRAVLEGLKDLAAEAEADLRTRAALRVWTVFLRGLRIRQRIRDAARNRGESVDSDEEDVEKEDSDEAEQASNDEVENETDDEDEEQNQDVEAANSDVTEEFDMVMDDEGDGAFAGGGGFLDDDDYGGGGFIPD</sequence>
<dbReference type="Gene3D" id="2.20.20.110">
    <property type="entry name" value="Rad4, beta-hairpin domain BHD1"/>
    <property type="match status" value="1"/>
</dbReference>
<dbReference type="Pfam" id="PF03835">
    <property type="entry name" value="Rad4"/>
    <property type="match status" value="1"/>
</dbReference>
<dbReference type="Gene3D" id="3.90.260.10">
    <property type="entry name" value="Transglutaminase-like"/>
    <property type="match status" value="1"/>
</dbReference>
<feature type="compositionally biased region" description="Acidic residues" evidence="6">
    <location>
        <begin position="118"/>
        <end position="135"/>
    </location>
</feature>
<dbReference type="SMART" id="SM01030">
    <property type="entry name" value="BHD_1"/>
    <property type="match status" value="1"/>
</dbReference>
<feature type="compositionally biased region" description="Low complexity" evidence="6">
    <location>
        <begin position="181"/>
        <end position="194"/>
    </location>
</feature>
<feature type="domain" description="Rad4 beta-hairpin" evidence="7">
    <location>
        <begin position="640"/>
        <end position="697"/>
    </location>
</feature>
<feature type="compositionally biased region" description="Polar residues" evidence="6">
    <location>
        <begin position="1"/>
        <end position="10"/>
    </location>
</feature>
<dbReference type="PANTHER" id="PTHR12135">
    <property type="entry name" value="DNA REPAIR PROTEIN XP-C / RAD4"/>
    <property type="match status" value="1"/>
</dbReference>
<evidence type="ECO:0000256" key="2">
    <source>
        <dbReference type="ARBA" id="ARBA00009525"/>
    </source>
</evidence>
<dbReference type="InterPro" id="IPR018327">
    <property type="entry name" value="BHD_2"/>
</dbReference>
<dbReference type="Proteomes" id="UP001642501">
    <property type="component" value="Unassembled WGS sequence"/>
</dbReference>
<feature type="compositionally biased region" description="Low complexity" evidence="6">
    <location>
        <begin position="62"/>
        <end position="76"/>
    </location>
</feature>
<feature type="region of interest" description="Disordered" evidence="6">
    <location>
        <begin position="398"/>
        <end position="489"/>
    </location>
</feature>
<feature type="domain" description="Rad4 beta-hairpin" evidence="8">
    <location>
        <begin position="699"/>
        <end position="782"/>
    </location>
</feature>
<dbReference type="InterPro" id="IPR004583">
    <property type="entry name" value="DNA_repair_Rad4"/>
</dbReference>
<evidence type="ECO:0000313" key="11">
    <source>
        <dbReference type="Proteomes" id="UP001642501"/>
    </source>
</evidence>
<comment type="similarity">
    <text evidence="2">Belongs to the XPC family.</text>
</comment>
<evidence type="ECO:0000256" key="3">
    <source>
        <dbReference type="ARBA" id="ARBA00022763"/>
    </source>
</evidence>
<evidence type="ECO:0000259" key="8">
    <source>
        <dbReference type="SMART" id="SM01031"/>
    </source>
</evidence>
<dbReference type="SMART" id="SM01031">
    <property type="entry name" value="BHD_2"/>
    <property type="match status" value="1"/>
</dbReference>
<feature type="compositionally biased region" description="Acidic residues" evidence="6">
    <location>
        <begin position="149"/>
        <end position="168"/>
    </location>
</feature>
<dbReference type="InterPro" id="IPR038765">
    <property type="entry name" value="Papain-like_cys_pep_sf"/>
</dbReference>
<keyword evidence="4" id="KW-0234">DNA repair</keyword>
<dbReference type="InterPro" id="IPR018325">
    <property type="entry name" value="Rad4/PNGase_transGLS-fold"/>
</dbReference>
<feature type="compositionally biased region" description="Basic residues" evidence="6">
    <location>
        <begin position="220"/>
        <end position="237"/>
    </location>
</feature>
<evidence type="ECO:0000313" key="10">
    <source>
        <dbReference type="EMBL" id="CAK7270269.1"/>
    </source>
</evidence>
<dbReference type="EMBL" id="CAWUOM010000070">
    <property type="protein sequence ID" value="CAK7270269.1"/>
    <property type="molecule type" value="Genomic_DNA"/>
</dbReference>
<dbReference type="PANTHER" id="PTHR12135:SF0">
    <property type="entry name" value="DNA REPAIR PROTEIN COMPLEMENTING XP-C CELLS"/>
    <property type="match status" value="1"/>
</dbReference>
<evidence type="ECO:0000256" key="1">
    <source>
        <dbReference type="ARBA" id="ARBA00004123"/>
    </source>
</evidence>
<accession>A0ABP0DR17</accession>
<dbReference type="Pfam" id="PF10403">
    <property type="entry name" value="BHD_1"/>
    <property type="match status" value="1"/>
</dbReference>
<name>A0ABP0DR17_9PEZI</name>
<dbReference type="Pfam" id="PF10404">
    <property type="entry name" value="BHD_2"/>
    <property type="match status" value="1"/>
</dbReference>
<dbReference type="SUPFAM" id="SSF54001">
    <property type="entry name" value="Cysteine proteinases"/>
    <property type="match status" value="1"/>
</dbReference>
<dbReference type="InterPro" id="IPR036985">
    <property type="entry name" value="Transglutaminase-like_sf"/>
</dbReference>
<dbReference type="Gene3D" id="3.30.70.2460">
    <property type="entry name" value="Rad4, beta-hairpin domain BHD3"/>
    <property type="match status" value="1"/>
</dbReference>
<feature type="compositionally biased region" description="Acidic residues" evidence="6">
    <location>
        <begin position="910"/>
        <end position="946"/>
    </location>
</feature>
<dbReference type="InterPro" id="IPR018326">
    <property type="entry name" value="Rad4_beta-hairpin_dom1"/>
</dbReference>
<evidence type="ECO:0000256" key="6">
    <source>
        <dbReference type="SAM" id="MobiDB-lite"/>
    </source>
</evidence>
<keyword evidence="11" id="KW-1185">Reference proteome</keyword>
<feature type="domain" description="Rad4 beta-hairpin" evidence="9">
    <location>
        <begin position="789"/>
        <end position="863"/>
    </location>
</feature>
<evidence type="ECO:0000259" key="7">
    <source>
        <dbReference type="SMART" id="SM01030"/>
    </source>
</evidence>
<evidence type="ECO:0000256" key="4">
    <source>
        <dbReference type="ARBA" id="ARBA00023204"/>
    </source>
</evidence>
<feature type="region of interest" description="Disordered" evidence="6">
    <location>
        <begin position="903"/>
        <end position="991"/>
    </location>
</feature>
<gene>
    <name evidence="10" type="ORF">SEPCBS57363_004018</name>
</gene>
<evidence type="ECO:0000259" key="9">
    <source>
        <dbReference type="SMART" id="SM01032"/>
    </source>
</evidence>
<evidence type="ECO:0000256" key="5">
    <source>
        <dbReference type="ARBA" id="ARBA00023242"/>
    </source>
</evidence>
<dbReference type="InterPro" id="IPR042488">
    <property type="entry name" value="Rad4_BHD3_sf"/>
</dbReference>
<feature type="region of interest" description="Disordered" evidence="6">
    <location>
        <begin position="1"/>
        <end position="197"/>
    </location>
</feature>
<proteinExistence type="inferred from homology"/>
<protein>
    <submittedName>
        <fullName evidence="10">Uncharacterized protein</fullName>
    </submittedName>
</protein>
<keyword evidence="3" id="KW-0227">DNA damage</keyword>
<feature type="region of interest" description="Disordered" evidence="6">
    <location>
        <begin position="210"/>
        <end position="241"/>
    </location>
</feature>
<reference evidence="10 11" key="1">
    <citation type="submission" date="2024-01" db="EMBL/GenBank/DDBJ databases">
        <authorList>
            <person name="Allen C."/>
            <person name="Tagirdzhanova G."/>
        </authorList>
    </citation>
    <scope>NUCLEOTIDE SEQUENCE [LARGE SCALE GENOMIC DNA]</scope>
    <source>
        <strain evidence="10 11">CBS 573.63</strain>
    </source>
</reference>
<comment type="caution">
    <text evidence="10">The sequence shown here is derived from an EMBL/GenBank/DDBJ whole genome shotgun (WGS) entry which is preliminary data.</text>
</comment>
<feature type="compositionally biased region" description="Acidic residues" evidence="6">
    <location>
        <begin position="955"/>
        <end position="968"/>
    </location>
</feature>
<dbReference type="SMART" id="SM01032">
    <property type="entry name" value="BHD_3"/>
    <property type="match status" value="1"/>
</dbReference>
<dbReference type="Pfam" id="PF10405">
    <property type="entry name" value="BHD_3"/>
    <property type="match status" value="1"/>
</dbReference>
<comment type="subcellular location">
    <subcellularLocation>
        <location evidence="1">Nucleus</location>
    </subcellularLocation>
</comment>
<keyword evidence="5" id="KW-0539">Nucleus</keyword>